<proteinExistence type="predicted"/>
<dbReference type="STRING" id="1385513.N780_15850"/>
<dbReference type="InterPro" id="IPR018728">
    <property type="entry name" value="DUF2268"/>
</dbReference>
<dbReference type="eggNOG" id="COG5504">
    <property type="taxonomic scope" value="Bacteria"/>
</dbReference>
<organism evidence="2 3">
    <name type="scientific">Pontibacillus chungwhensis BH030062</name>
    <dbReference type="NCBI Taxonomy" id="1385513"/>
    <lineage>
        <taxon>Bacteria</taxon>
        <taxon>Bacillati</taxon>
        <taxon>Bacillota</taxon>
        <taxon>Bacilli</taxon>
        <taxon>Bacillales</taxon>
        <taxon>Bacillaceae</taxon>
        <taxon>Pontibacillus</taxon>
    </lineage>
</organism>
<dbReference type="Pfam" id="PF10026">
    <property type="entry name" value="DUF2268"/>
    <property type="match status" value="1"/>
</dbReference>
<protein>
    <recommendedName>
        <fullName evidence="1">DUF2268 domain-containing protein</fullName>
    </recommendedName>
</protein>
<evidence type="ECO:0000313" key="3">
    <source>
        <dbReference type="Proteomes" id="UP000030153"/>
    </source>
</evidence>
<accession>A0A0A2UZ06</accession>
<gene>
    <name evidence="2" type="ORF">N780_15850</name>
</gene>
<reference evidence="2 3" key="1">
    <citation type="submission" date="2013-08" db="EMBL/GenBank/DDBJ databases">
        <title>Genome of Pontibacillus chungwhensis.</title>
        <authorList>
            <person name="Wang Q."/>
            <person name="Wang G."/>
        </authorList>
    </citation>
    <scope>NUCLEOTIDE SEQUENCE [LARGE SCALE GENOMIC DNA]</scope>
    <source>
        <strain evidence="2 3">BH030062</strain>
    </source>
</reference>
<dbReference type="AlphaFoldDB" id="A0A0A2UZ06"/>
<dbReference type="RefSeq" id="WP_036781905.1">
    <property type="nucleotide sequence ID" value="NZ_AVBG01000004.1"/>
</dbReference>
<feature type="domain" description="DUF2268" evidence="1">
    <location>
        <begin position="79"/>
        <end position="270"/>
    </location>
</feature>
<evidence type="ECO:0000313" key="2">
    <source>
        <dbReference type="EMBL" id="KGP92003.1"/>
    </source>
</evidence>
<keyword evidence="3" id="KW-1185">Reference proteome</keyword>
<dbReference type="Proteomes" id="UP000030153">
    <property type="component" value="Unassembled WGS sequence"/>
</dbReference>
<evidence type="ECO:0000259" key="1">
    <source>
        <dbReference type="Pfam" id="PF10026"/>
    </source>
</evidence>
<name>A0A0A2UZ06_9BACI</name>
<dbReference type="EMBL" id="AVBG01000004">
    <property type="protein sequence ID" value="KGP92003.1"/>
    <property type="molecule type" value="Genomic_DNA"/>
</dbReference>
<sequence length="280" mass="33078">MGIIQTHEWVQELVEEYEEKRSSDFYYSQLKKIGEPVSKHFPSSTPEEVLYHLQQNGLFQPGEWRKIKPLLKSMRDIEIWKTIEVEFVRLKKQWKGPDIPIYVFPITRGYDKRQEKNKNGLAIKEAVFLFLSATHSSNELKAILAHEYHHVCRMNVQKLNEVELRLDDLLVLEGTAEQVVKRVYGKGYMAPWTTAFKENEIKPYWNKYLVPVLDSKDHEQNMKLMYGNKFGRPPKWMGYNAAYHLVNAFCRKKGLQKIEDLFHVSAEEVIRESTFVRPRS</sequence>
<comment type="caution">
    <text evidence="2">The sequence shown here is derived from an EMBL/GenBank/DDBJ whole genome shotgun (WGS) entry which is preliminary data.</text>
</comment>